<evidence type="ECO:0000256" key="1">
    <source>
        <dbReference type="ARBA" id="ARBA00004651"/>
    </source>
</evidence>
<gene>
    <name evidence="17" type="ORF">W911_07910</name>
</gene>
<feature type="transmembrane region" description="Helical" evidence="15">
    <location>
        <begin position="206"/>
        <end position="224"/>
    </location>
</feature>
<dbReference type="InterPro" id="IPR001757">
    <property type="entry name" value="P_typ_ATPase"/>
</dbReference>
<dbReference type="AlphaFoldDB" id="V5SCY6"/>
<dbReference type="PANTHER" id="PTHR43520">
    <property type="entry name" value="ATP7, ISOFORM B"/>
    <property type="match status" value="1"/>
</dbReference>
<evidence type="ECO:0000256" key="10">
    <source>
        <dbReference type="ARBA" id="ARBA00022842"/>
    </source>
</evidence>
<dbReference type="EMBL" id="CP006912">
    <property type="protein sequence ID" value="AHB48337.1"/>
    <property type="molecule type" value="Genomic_DNA"/>
</dbReference>
<evidence type="ECO:0000259" key="16">
    <source>
        <dbReference type="PROSITE" id="PS50846"/>
    </source>
</evidence>
<dbReference type="PRINTS" id="PR00119">
    <property type="entry name" value="CATATPASE"/>
</dbReference>
<evidence type="ECO:0000256" key="11">
    <source>
        <dbReference type="ARBA" id="ARBA00022967"/>
    </source>
</evidence>
<feature type="domain" description="HMA" evidence="16">
    <location>
        <begin position="26"/>
        <end position="92"/>
    </location>
</feature>
<keyword evidence="18" id="KW-1185">Reference proteome</keyword>
<evidence type="ECO:0000256" key="3">
    <source>
        <dbReference type="ARBA" id="ARBA00022448"/>
    </source>
</evidence>
<dbReference type="HOGENOM" id="CLU_001771_0_3_5"/>
<dbReference type="Gene3D" id="3.40.50.1000">
    <property type="entry name" value="HAD superfamily/HAD-like"/>
    <property type="match status" value="1"/>
</dbReference>
<comment type="subcellular location">
    <subcellularLocation>
        <location evidence="1">Cell membrane</location>
        <topology evidence="1">Multi-pass membrane protein</topology>
    </subcellularLocation>
</comment>
<dbReference type="Pfam" id="PF00122">
    <property type="entry name" value="E1-E2_ATPase"/>
    <property type="match status" value="1"/>
</dbReference>
<evidence type="ECO:0000256" key="13">
    <source>
        <dbReference type="ARBA" id="ARBA00023065"/>
    </source>
</evidence>
<keyword evidence="13" id="KW-0406">Ion transport</keyword>
<organism evidence="17 18">
    <name type="scientific">Hyphomicrobium nitrativorans NL23</name>
    <dbReference type="NCBI Taxonomy" id="1029756"/>
    <lineage>
        <taxon>Bacteria</taxon>
        <taxon>Pseudomonadati</taxon>
        <taxon>Pseudomonadota</taxon>
        <taxon>Alphaproteobacteria</taxon>
        <taxon>Hyphomicrobiales</taxon>
        <taxon>Hyphomicrobiaceae</taxon>
        <taxon>Hyphomicrobium</taxon>
    </lineage>
</organism>
<dbReference type="PROSITE" id="PS01047">
    <property type="entry name" value="HMA_1"/>
    <property type="match status" value="1"/>
</dbReference>
<dbReference type="InterPro" id="IPR017969">
    <property type="entry name" value="Heavy-metal-associated_CS"/>
</dbReference>
<evidence type="ECO:0000256" key="9">
    <source>
        <dbReference type="ARBA" id="ARBA00022840"/>
    </source>
</evidence>
<sequence>MDRALKLGVADGVFDAQTQRIEAREETVSLVVENMHCGACMSSIERCLKAISAVSEARVNLSARRASVTFDPDRVEVQALVDALGRAGFRAAEAVEASGDQDVARADDLLRRLGVAGFAAANVMLLSVSVWAGQASDMDKAAAALFHWLSALIAMPAIAYSAQPFFRSALEALKGRRLNMDVPISLGISLATIMSFYQTMRGTSHVYFDAAIMLTFFLLIGRYLDQRVRVRARGAAENLLGLKALGALVLDDDGTARRVSARALAPGMKVQVAAGERIPVDGRIVDGVTDVDASLITGETLPQAVGMGGVVHAGTVNLTRPVVVEATATDDSTLLAEIARLMQAAEQGRGQYVRLADRAARQYAPAVHVLGAATFIGWMIAGAGWELSLTHAIAVLIITCPCALALAVPAVQVTATSRLFGKGVILKAADGLERLAEVDTVVFDKTGTLTRGAPVLSNARDIDDATLAEAASLAIASRHPYSKAVLMAAEARGLDVRPAEGVSEVPGSGLSAATASGERRLGSASWVEGVAGLHSGTGSLWYGVAGQAPVAFHFDDAVRSDAPDVVANLLRAGYGVYLISGDREETVRRVAHEVGIEDWQGAVRPDGKIAVLDALKASGRKVLMVGDGLNDAPALAAAHASLSPSTAADISQTAADAVFQGEDLGPVVESIKVARASQGMAIENFAIALAYNAVSVPMAMAGHVTPLIAALAMSLSSIAVTLNALRLKTARLRLSSVGGRR</sequence>
<dbReference type="InterPro" id="IPR023298">
    <property type="entry name" value="ATPase_P-typ_TM_dom_sf"/>
</dbReference>
<evidence type="ECO:0000256" key="2">
    <source>
        <dbReference type="ARBA" id="ARBA00006024"/>
    </source>
</evidence>
<feature type="transmembrane region" description="Helical" evidence="15">
    <location>
        <begin position="145"/>
        <end position="166"/>
    </location>
</feature>
<dbReference type="SUPFAM" id="SSF55008">
    <property type="entry name" value="HMA, heavy metal-associated domain"/>
    <property type="match status" value="1"/>
</dbReference>
<feature type="transmembrane region" description="Helical" evidence="15">
    <location>
        <begin position="113"/>
        <end position="133"/>
    </location>
</feature>
<dbReference type="KEGG" id="hni:W911_07910"/>
<feature type="transmembrane region" description="Helical" evidence="15">
    <location>
        <begin position="178"/>
        <end position="200"/>
    </location>
</feature>
<keyword evidence="3" id="KW-0813">Transport</keyword>
<keyword evidence="8 15" id="KW-0547">Nucleotide-binding</keyword>
<dbReference type="PROSITE" id="PS50846">
    <property type="entry name" value="HMA_2"/>
    <property type="match status" value="1"/>
</dbReference>
<dbReference type="InterPro" id="IPR059000">
    <property type="entry name" value="ATPase_P-type_domA"/>
</dbReference>
<dbReference type="GO" id="GO:0016887">
    <property type="term" value="F:ATP hydrolysis activity"/>
    <property type="evidence" value="ECO:0007669"/>
    <property type="project" value="InterPro"/>
</dbReference>
<dbReference type="GO" id="GO:0005507">
    <property type="term" value="F:copper ion binding"/>
    <property type="evidence" value="ECO:0007669"/>
    <property type="project" value="TreeGrafter"/>
</dbReference>
<dbReference type="FunFam" id="3.30.70.100:FF:000001">
    <property type="entry name" value="ATPase copper transporting beta"/>
    <property type="match status" value="1"/>
</dbReference>
<reference evidence="17 18" key="1">
    <citation type="journal article" date="2014" name="Genome Announc.">
        <title>Complete Genome Sequence of Hyphomicrobium nitrativorans Strain NL23, a Denitrifying Bacterium Isolated from Biofilm of a Methanol-Fed Denitrification System Treating Seawater at the Montreal Biodome.</title>
        <authorList>
            <person name="Martineau C."/>
            <person name="Villeneuve C."/>
            <person name="Mauffrey F."/>
            <person name="Villemur R."/>
        </authorList>
    </citation>
    <scope>NUCLEOTIDE SEQUENCE [LARGE SCALE GENOMIC DNA]</scope>
    <source>
        <strain evidence="17">NL23</strain>
    </source>
</reference>
<dbReference type="Pfam" id="PF00702">
    <property type="entry name" value="Hydrolase"/>
    <property type="match status" value="1"/>
</dbReference>
<dbReference type="NCBIfam" id="TIGR01511">
    <property type="entry name" value="ATPase-IB1_Cu"/>
    <property type="match status" value="1"/>
</dbReference>
<keyword evidence="7 15" id="KW-0479">Metal-binding</keyword>
<evidence type="ECO:0000256" key="4">
    <source>
        <dbReference type="ARBA" id="ARBA00022475"/>
    </source>
</evidence>
<keyword evidence="4 15" id="KW-1003">Cell membrane</keyword>
<evidence type="ECO:0000313" key="18">
    <source>
        <dbReference type="Proteomes" id="UP000018542"/>
    </source>
</evidence>
<dbReference type="NCBIfam" id="TIGR01525">
    <property type="entry name" value="ATPase-IB_hvy"/>
    <property type="match status" value="1"/>
</dbReference>
<dbReference type="NCBIfam" id="TIGR01494">
    <property type="entry name" value="ATPase_P-type"/>
    <property type="match status" value="1"/>
</dbReference>
<dbReference type="InterPro" id="IPR036412">
    <property type="entry name" value="HAD-like_sf"/>
</dbReference>
<dbReference type="RefSeq" id="WP_023786965.1">
    <property type="nucleotide sequence ID" value="NC_022997.1"/>
</dbReference>
<feature type="transmembrane region" description="Helical" evidence="15">
    <location>
        <begin position="391"/>
        <end position="411"/>
    </location>
</feature>
<protein>
    <submittedName>
        <fullName evidence="17">ATPase P</fullName>
    </submittedName>
</protein>
<dbReference type="InterPro" id="IPR023299">
    <property type="entry name" value="ATPase_P-typ_cyto_dom_N"/>
</dbReference>
<keyword evidence="9 15" id="KW-0067">ATP-binding</keyword>
<keyword evidence="11" id="KW-1278">Translocase</keyword>
<feature type="transmembrane region" description="Helical" evidence="15">
    <location>
        <begin position="707"/>
        <end position="725"/>
    </location>
</feature>
<dbReference type="Gene3D" id="2.70.150.10">
    <property type="entry name" value="Calcium-transporting ATPase, cytoplasmic transduction domain A"/>
    <property type="match status" value="1"/>
</dbReference>
<dbReference type="Gene3D" id="3.30.70.100">
    <property type="match status" value="1"/>
</dbReference>
<dbReference type="GO" id="GO:0005524">
    <property type="term" value="F:ATP binding"/>
    <property type="evidence" value="ECO:0007669"/>
    <property type="project" value="UniProtKB-UniRule"/>
</dbReference>
<dbReference type="CDD" id="cd00371">
    <property type="entry name" value="HMA"/>
    <property type="match status" value="1"/>
</dbReference>
<proteinExistence type="inferred from homology"/>
<dbReference type="STRING" id="1029756.W911_07910"/>
<dbReference type="Pfam" id="PF00403">
    <property type="entry name" value="HMA"/>
    <property type="match status" value="1"/>
</dbReference>
<comment type="similarity">
    <text evidence="2 15">Belongs to the cation transport ATPase (P-type) (TC 3.A.3) family. Type IB subfamily.</text>
</comment>
<keyword evidence="12 15" id="KW-1133">Transmembrane helix</keyword>
<evidence type="ECO:0000256" key="12">
    <source>
        <dbReference type="ARBA" id="ARBA00022989"/>
    </source>
</evidence>
<dbReference type="GO" id="GO:0005886">
    <property type="term" value="C:plasma membrane"/>
    <property type="evidence" value="ECO:0007669"/>
    <property type="project" value="UniProtKB-SubCell"/>
</dbReference>
<evidence type="ECO:0000256" key="8">
    <source>
        <dbReference type="ARBA" id="ARBA00022741"/>
    </source>
</evidence>
<feature type="transmembrane region" description="Helical" evidence="15">
    <location>
        <begin position="363"/>
        <end position="385"/>
    </location>
</feature>
<dbReference type="SUPFAM" id="SSF56784">
    <property type="entry name" value="HAD-like"/>
    <property type="match status" value="1"/>
</dbReference>
<keyword evidence="6 15" id="KW-0812">Transmembrane</keyword>
<dbReference type="PROSITE" id="PS00154">
    <property type="entry name" value="ATPASE_E1_E2"/>
    <property type="match status" value="1"/>
</dbReference>
<dbReference type="InterPro" id="IPR018303">
    <property type="entry name" value="ATPase_P-typ_P_site"/>
</dbReference>
<evidence type="ECO:0000313" key="17">
    <source>
        <dbReference type="EMBL" id="AHB48337.1"/>
    </source>
</evidence>
<dbReference type="SUPFAM" id="SSF81653">
    <property type="entry name" value="Calcium ATPase, transduction domain A"/>
    <property type="match status" value="1"/>
</dbReference>
<keyword evidence="5" id="KW-0597">Phosphoprotein</keyword>
<dbReference type="GO" id="GO:0055070">
    <property type="term" value="P:copper ion homeostasis"/>
    <property type="evidence" value="ECO:0007669"/>
    <property type="project" value="TreeGrafter"/>
</dbReference>
<dbReference type="GO" id="GO:0043682">
    <property type="term" value="F:P-type divalent copper transporter activity"/>
    <property type="evidence" value="ECO:0007669"/>
    <property type="project" value="TreeGrafter"/>
</dbReference>
<evidence type="ECO:0000256" key="7">
    <source>
        <dbReference type="ARBA" id="ARBA00022723"/>
    </source>
</evidence>
<evidence type="ECO:0000256" key="14">
    <source>
        <dbReference type="ARBA" id="ARBA00023136"/>
    </source>
</evidence>
<evidence type="ECO:0000256" key="6">
    <source>
        <dbReference type="ARBA" id="ARBA00022692"/>
    </source>
</evidence>
<dbReference type="SUPFAM" id="SSF81665">
    <property type="entry name" value="Calcium ATPase, transmembrane domain M"/>
    <property type="match status" value="1"/>
</dbReference>
<dbReference type="PATRIC" id="fig|1029756.8.peg.1653"/>
<keyword evidence="10" id="KW-0460">Magnesium</keyword>
<dbReference type="InterPro" id="IPR008250">
    <property type="entry name" value="ATPase_P-typ_transduc_dom_A_sf"/>
</dbReference>
<evidence type="ECO:0000256" key="5">
    <source>
        <dbReference type="ARBA" id="ARBA00022553"/>
    </source>
</evidence>
<accession>V5SCY6</accession>
<name>V5SCY6_9HYPH</name>
<dbReference type="Gene3D" id="3.40.1110.10">
    <property type="entry name" value="Calcium-transporting ATPase, cytoplasmic domain N"/>
    <property type="match status" value="1"/>
</dbReference>
<dbReference type="Proteomes" id="UP000018542">
    <property type="component" value="Chromosome"/>
</dbReference>
<dbReference type="InterPro" id="IPR023214">
    <property type="entry name" value="HAD_sf"/>
</dbReference>
<evidence type="ECO:0000256" key="15">
    <source>
        <dbReference type="RuleBase" id="RU362081"/>
    </source>
</evidence>
<dbReference type="InterPro" id="IPR006121">
    <property type="entry name" value="HMA_dom"/>
</dbReference>
<dbReference type="InterPro" id="IPR027256">
    <property type="entry name" value="P-typ_ATPase_IB"/>
</dbReference>
<dbReference type="InterPro" id="IPR036163">
    <property type="entry name" value="HMA_dom_sf"/>
</dbReference>
<feature type="transmembrane region" description="Helical" evidence="15">
    <location>
        <begin position="681"/>
        <end position="701"/>
    </location>
</feature>
<keyword evidence="14 15" id="KW-0472">Membrane</keyword>
<dbReference type="PANTHER" id="PTHR43520:SF5">
    <property type="entry name" value="CATION-TRANSPORTING P-TYPE ATPASE-RELATED"/>
    <property type="match status" value="1"/>
</dbReference>